<name>A0AAN9F3L5_CROPI</name>
<keyword evidence="2" id="KW-0472">Membrane</keyword>
<dbReference type="AlphaFoldDB" id="A0AAN9F3L5"/>
<comment type="caution">
    <text evidence="3">The sequence shown here is derived from an EMBL/GenBank/DDBJ whole genome shotgun (WGS) entry which is preliminary data.</text>
</comment>
<keyword evidence="1" id="KW-0175">Coiled coil</keyword>
<protein>
    <submittedName>
        <fullName evidence="3">Uncharacterized protein</fullName>
    </submittedName>
</protein>
<dbReference type="EMBL" id="JAYWIO010000004">
    <property type="protein sequence ID" value="KAK7269282.1"/>
    <property type="molecule type" value="Genomic_DNA"/>
</dbReference>
<evidence type="ECO:0000313" key="4">
    <source>
        <dbReference type="Proteomes" id="UP001372338"/>
    </source>
</evidence>
<keyword evidence="4" id="KW-1185">Reference proteome</keyword>
<gene>
    <name evidence="3" type="ORF">RIF29_22004</name>
</gene>
<sequence length="100" mass="11631">MDLAMKNYSEHEAATSFEKIKEEFKVLLRENEEMKKENKILKEERDRMSRKTLEMSVKGLENDIRSFMKAQKDRDDLFLISSTAVLSVAVVTFVALIASR</sequence>
<keyword evidence="2" id="KW-1133">Transmembrane helix</keyword>
<organism evidence="3 4">
    <name type="scientific">Crotalaria pallida</name>
    <name type="common">Smooth rattlebox</name>
    <name type="synonym">Crotalaria striata</name>
    <dbReference type="NCBI Taxonomy" id="3830"/>
    <lineage>
        <taxon>Eukaryota</taxon>
        <taxon>Viridiplantae</taxon>
        <taxon>Streptophyta</taxon>
        <taxon>Embryophyta</taxon>
        <taxon>Tracheophyta</taxon>
        <taxon>Spermatophyta</taxon>
        <taxon>Magnoliopsida</taxon>
        <taxon>eudicotyledons</taxon>
        <taxon>Gunneridae</taxon>
        <taxon>Pentapetalae</taxon>
        <taxon>rosids</taxon>
        <taxon>fabids</taxon>
        <taxon>Fabales</taxon>
        <taxon>Fabaceae</taxon>
        <taxon>Papilionoideae</taxon>
        <taxon>50 kb inversion clade</taxon>
        <taxon>genistoids sensu lato</taxon>
        <taxon>core genistoids</taxon>
        <taxon>Crotalarieae</taxon>
        <taxon>Crotalaria</taxon>
    </lineage>
</organism>
<evidence type="ECO:0000313" key="3">
    <source>
        <dbReference type="EMBL" id="KAK7269282.1"/>
    </source>
</evidence>
<accession>A0AAN9F3L5</accession>
<reference evidence="3 4" key="1">
    <citation type="submission" date="2024-01" db="EMBL/GenBank/DDBJ databases">
        <title>The genomes of 5 underutilized Papilionoideae crops provide insights into root nodulation and disease resistanc.</title>
        <authorList>
            <person name="Yuan L."/>
        </authorList>
    </citation>
    <scope>NUCLEOTIDE SEQUENCE [LARGE SCALE GENOMIC DNA]</scope>
    <source>
        <strain evidence="3">ZHUSHIDOU_FW_LH</strain>
        <tissue evidence="3">Leaf</tissue>
    </source>
</reference>
<evidence type="ECO:0000256" key="1">
    <source>
        <dbReference type="SAM" id="Coils"/>
    </source>
</evidence>
<keyword evidence="2" id="KW-0812">Transmembrane</keyword>
<evidence type="ECO:0000256" key="2">
    <source>
        <dbReference type="SAM" id="Phobius"/>
    </source>
</evidence>
<dbReference type="Proteomes" id="UP001372338">
    <property type="component" value="Unassembled WGS sequence"/>
</dbReference>
<proteinExistence type="predicted"/>
<feature type="transmembrane region" description="Helical" evidence="2">
    <location>
        <begin position="77"/>
        <end position="98"/>
    </location>
</feature>
<feature type="coiled-coil region" evidence="1">
    <location>
        <begin position="17"/>
        <end position="51"/>
    </location>
</feature>